<dbReference type="EMBL" id="LAZR01000126">
    <property type="protein sequence ID" value="KKN88743.1"/>
    <property type="molecule type" value="Genomic_DNA"/>
</dbReference>
<evidence type="ECO:0000313" key="1">
    <source>
        <dbReference type="EMBL" id="KKN88743.1"/>
    </source>
</evidence>
<comment type="caution">
    <text evidence="1">The sequence shown here is derived from an EMBL/GenBank/DDBJ whole genome shotgun (WGS) entry which is preliminary data.</text>
</comment>
<proteinExistence type="predicted"/>
<name>A0A0F9XAR1_9ZZZZ</name>
<accession>A0A0F9XAR1</accession>
<reference evidence="1" key="1">
    <citation type="journal article" date="2015" name="Nature">
        <title>Complex archaea that bridge the gap between prokaryotes and eukaryotes.</title>
        <authorList>
            <person name="Spang A."/>
            <person name="Saw J.H."/>
            <person name="Jorgensen S.L."/>
            <person name="Zaremba-Niedzwiedzka K."/>
            <person name="Martijn J."/>
            <person name="Lind A.E."/>
            <person name="van Eijk R."/>
            <person name="Schleper C."/>
            <person name="Guy L."/>
            <person name="Ettema T.J."/>
        </authorList>
    </citation>
    <scope>NUCLEOTIDE SEQUENCE</scope>
</reference>
<gene>
    <name evidence="1" type="ORF">LCGC14_0246340</name>
</gene>
<sequence>MDKTIKIMNDIKEFLLGVLSNYKSRYNAQVEAREDKIDVTLFVGLKPQAYFLPSMVITTKAARAEKRVLTYAEIWVDHTCIFRVSGPSGESDDVAINRLLIEVLLIGLSNAHILSEDLKANQE</sequence>
<organism evidence="1">
    <name type="scientific">marine sediment metagenome</name>
    <dbReference type="NCBI Taxonomy" id="412755"/>
    <lineage>
        <taxon>unclassified sequences</taxon>
        <taxon>metagenomes</taxon>
        <taxon>ecological metagenomes</taxon>
    </lineage>
</organism>
<dbReference type="AlphaFoldDB" id="A0A0F9XAR1"/>
<protein>
    <submittedName>
        <fullName evidence="1">Uncharacterized protein</fullName>
    </submittedName>
</protein>